<dbReference type="AlphaFoldDB" id="A0AAN2BKV9"/>
<keyword evidence="5" id="KW-1185">Reference proteome</keyword>
<dbReference type="RefSeq" id="WP_236982756.1">
    <property type="nucleotide sequence ID" value="NZ_AP023086.1"/>
</dbReference>
<dbReference type="Pfam" id="PF08719">
    <property type="entry name" value="NADAR"/>
    <property type="match status" value="1"/>
</dbReference>
<name>A0AAN2BKV9_9GAMM</name>
<dbReference type="InterPro" id="IPR012816">
    <property type="entry name" value="NADAR"/>
</dbReference>
<dbReference type="CDD" id="cd15457">
    <property type="entry name" value="NADAR"/>
    <property type="match status" value="1"/>
</dbReference>
<proteinExistence type="predicted"/>
<dbReference type="EMBL" id="AP023086">
    <property type="protein sequence ID" value="BCD98431.1"/>
    <property type="molecule type" value="Genomic_DNA"/>
</dbReference>
<organism evidence="4 5">
    <name type="scientific">Marinagarivorans cellulosilyticus</name>
    <dbReference type="NCBI Taxonomy" id="2721545"/>
    <lineage>
        <taxon>Bacteria</taxon>
        <taxon>Pseudomonadati</taxon>
        <taxon>Pseudomonadota</taxon>
        <taxon>Gammaproteobacteria</taxon>
        <taxon>Cellvibrionales</taxon>
        <taxon>Cellvibrionaceae</taxon>
        <taxon>Marinagarivorans</taxon>
    </lineage>
</organism>
<comment type="catalytic activity">
    <reaction evidence="2">
        <text>2,5-diamino-6-hydroxy-4-(5-phosphoribosylamino)-pyrimidine + H2O = 2,5,6-triamino-4-hydroxypyrimidine + D-ribose 5-phosphate</text>
        <dbReference type="Rhea" id="RHEA:23436"/>
        <dbReference type="ChEBI" id="CHEBI:15377"/>
        <dbReference type="ChEBI" id="CHEBI:58614"/>
        <dbReference type="ChEBI" id="CHEBI:78346"/>
        <dbReference type="ChEBI" id="CHEBI:137796"/>
    </reaction>
</comment>
<evidence type="ECO:0000313" key="5">
    <source>
        <dbReference type="Proteomes" id="UP001320119"/>
    </source>
</evidence>
<feature type="domain" description="NADAR" evidence="3">
    <location>
        <begin position="5"/>
        <end position="151"/>
    </location>
</feature>
<dbReference type="InterPro" id="IPR037238">
    <property type="entry name" value="YbiA-like_sf"/>
</dbReference>
<dbReference type="Gene3D" id="1.10.357.40">
    <property type="entry name" value="YbiA-like"/>
    <property type="match status" value="1"/>
</dbReference>
<comment type="catalytic activity">
    <reaction evidence="1">
        <text>5-amino-6-(5-phospho-D-ribosylamino)uracil + H2O = 5,6-diaminouracil + D-ribose 5-phosphate</text>
        <dbReference type="Rhea" id="RHEA:55020"/>
        <dbReference type="ChEBI" id="CHEBI:15377"/>
        <dbReference type="ChEBI" id="CHEBI:46252"/>
        <dbReference type="ChEBI" id="CHEBI:58453"/>
        <dbReference type="ChEBI" id="CHEBI:78346"/>
    </reaction>
</comment>
<accession>A0AAN2BKV9</accession>
<reference evidence="4 5" key="1">
    <citation type="journal article" date="2022" name="IScience">
        <title>An ultrasensitive nanofiber-based assay for enzymatic hydrolysis and deep-sea microbial degradation of cellulose.</title>
        <authorList>
            <person name="Tsudome M."/>
            <person name="Tachioka M."/>
            <person name="Miyazaki M."/>
            <person name="Uchimura K."/>
            <person name="Tsuda M."/>
            <person name="Takaki Y."/>
            <person name="Deguchi S."/>
        </authorList>
    </citation>
    <scope>NUCLEOTIDE SEQUENCE [LARGE SCALE GENOMIC DNA]</scope>
    <source>
        <strain evidence="4 5">GE09</strain>
    </source>
</reference>
<dbReference type="KEGG" id="marq:MARGE09_P2632"/>
<evidence type="ECO:0000256" key="1">
    <source>
        <dbReference type="ARBA" id="ARBA00000022"/>
    </source>
</evidence>
<dbReference type="Proteomes" id="UP001320119">
    <property type="component" value="Chromosome"/>
</dbReference>
<dbReference type="NCBIfam" id="TIGR02464">
    <property type="entry name" value="ribofla_fusion"/>
    <property type="match status" value="1"/>
</dbReference>
<evidence type="ECO:0000259" key="3">
    <source>
        <dbReference type="Pfam" id="PF08719"/>
    </source>
</evidence>
<sequence>MFAHNTEFEHAIAFSRFDAAHFLSTHAQSSFELEGQCWTSAEHYYQTMKYVNTAYAQRIAAAPSAQEAYRLGNVWWRRKRADFKTVRKTLMTRAIYSIAIQNNDVASALLETGDQLIIENSAYQHFWGIGRDQRGENQLGNIWMDVRQKLREKSQQAQGE</sequence>
<dbReference type="SUPFAM" id="SSF143990">
    <property type="entry name" value="YbiA-like"/>
    <property type="match status" value="1"/>
</dbReference>
<protein>
    <recommendedName>
        <fullName evidence="3">NADAR domain-containing protein</fullName>
    </recommendedName>
</protein>
<evidence type="ECO:0000256" key="2">
    <source>
        <dbReference type="ARBA" id="ARBA00000751"/>
    </source>
</evidence>
<evidence type="ECO:0000313" key="4">
    <source>
        <dbReference type="EMBL" id="BCD98431.1"/>
    </source>
</evidence>
<gene>
    <name evidence="4" type="ORF">MARGE09_P2632</name>
</gene>